<dbReference type="PANTHER" id="PTHR46238:SF8">
    <property type="entry name" value="ENDONUCLEASE_EXONUCLEASE_PHOSPHATASE DOMAIN-CONTAINING PROTEIN"/>
    <property type="match status" value="1"/>
</dbReference>
<accession>A0A2I0ANA4</accession>
<name>A0A2I0ANA4_9ASPA</name>
<dbReference type="EMBL" id="KZ451969">
    <property type="protein sequence ID" value="PKA57031.1"/>
    <property type="molecule type" value="Genomic_DNA"/>
</dbReference>
<reference evidence="1 2" key="1">
    <citation type="journal article" date="2017" name="Nature">
        <title>The Apostasia genome and the evolution of orchids.</title>
        <authorList>
            <person name="Zhang G.Q."/>
            <person name="Liu K.W."/>
            <person name="Li Z."/>
            <person name="Lohaus R."/>
            <person name="Hsiao Y.Y."/>
            <person name="Niu S.C."/>
            <person name="Wang J.Y."/>
            <person name="Lin Y.C."/>
            <person name="Xu Q."/>
            <person name="Chen L.J."/>
            <person name="Yoshida K."/>
            <person name="Fujiwara S."/>
            <person name="Wang Z.W."/>
            <person name="Zhang Y.Q."/>
            <person name="Mitsuda N."/>
            <person name="Wang M."/>
            <person name="Liu G.H."/>
            <person name="Pecoraro L."/>
            <person name="Huang H.X."/>
            <person name="Xiao X.J."/>
            <person name="Lin M."/>
            <person name="Wu X.Y."/>
            <person name="Wu W.L."/>
            <person name="Chen Y.Y."/>
            <person name="Chang S.B."/>
            <person name="Sakamoto S."/>
            <person name="Ohme-Takagi M."/>
            <person name="Yagi M."/>
            <person name="Zeng S.J."/>
            <person name="Shen C.Y."/>
            <person name="Yeh C.M."/>
            <person name="Luo Y.B."/>
            <person name="Tsai W.C."/>
            <person name="Van de Peer Y."/>
            <person name="Liu Z.J."/>
        </authorList>
    </citation>
    <scope>NUCLEOTIDE SEQUENCE [LARGE SCALE GENOMIC DNA]</scope>
    <source>
        <strain evidence="2">cv. Shenzhen</strain>
        <tissue evidence="1">Stem</tissue>
    </source>
</reference>
<protein>
    <submittedName>
        <fullName evidence="1">Uncharacterized protein</fullName>
    </submittedName>
</protein>
<evidence type="ECO:0000313" key="1">
    <source>
        <dbReference type="EMBL" id="PKA57031.1"/>
    </source>
</evidence>
<keyword evidence="2" id="KW-1185">Reference proteome</keyword>
<dbReference type="PANTHER" id="PTHR46238">
    <property type="entry name" value="REVERSE TRANSCRIPTASE DOMAIN-CONTAINING PROTEIN"/>
    <property type="match status" value="1"/>
</dbReference>
<dbReference type="OrthoDB" id="768353at2759"/>
<gene>
    <name evidence="1" type="ORF">AXF42_Ash002335</name>
</gene>
<dbReference type="AlphaFoldDB" id="A0A2I0ANA4"/>
<proteinExistence type="predicted"/>
<evidence type="ECO:0000313" key="2">
    <source>
        <dbReference type="Proteomes" id="UP000236161"/>
    </source>
</evidence>
<organism evidence="1 2">
    <name type="scientific">Apostasia shenzhenica</name>
    <dbReference type="NCBI Taxonomy" id="1088818"/>
    <lineage>
        <taxon>Eukaryota</taxon>
        <taxon>Viridiplantae</taxon>
        <taxon>Streptophyta</taxon>
        <taxon>Embryophyta</taxon>
        <taxon>Tracheophyta</taxon>
        <taxon>Spermatophyta</taxon>
        <taxon>Magnoliopsida</taxon>
        <taxon>Liliopsida</taxon>
        <taxon>Asparagales</taxon>
        <taxon>Orchidaceae</taxon>
        <taxon>Apostasioideae</taxon>
        <taxon>Apostasia</taxon>
    </lineage>
</organism>
<sequence length="96" mass="11307">MHIYQIVKKSERFRYLGLIIQNNGEINNDVISRIQAGWVKWRNASSVLCDRKISSKIKGKFYKTIVRPAMIYGAECWHAKTKHTNKINVTEIRMLR</sequence>
<dbReference type="Proteomes" id="UP000236161">
    <property type="component" value="Unassembled WGS sequence"/>
</dbReference>
<dbReference type="STRING" id="1088818.A0A2I0ANA4"/>